<dbReference type="RefSeq" id="WP_034719505.1">
    <property type="nucleotide sequence ID" value="NZ_AWQS01000186.1"/>
</dbReference>
<feature type="region of interest" description="Disordered" evidence="1">
    <location>
        <begin position="147"/>
        <end position="167"/>
    </location>
</feature>
<feature type="transmembrane region" description="Helical" evidence="2">
    <location>
        <begin position="51"/>
        <end position="72"/>
    </location>
</feature>
<keyword evidence="2" id="KW-1133">Transmembrane helix</keyword>
<sequence length="167" mass="18592">MQALEQGPPPPPRPRRVSYGVIALVAFGVFLVLNFWPGWEALPIFTDRMTYTLGAVDFALWAVIAFNVAFLFSDARGLHLTAHLIIAMMSMFALTRLMRDFPFPLTGIWAGVVHWILVLGTVLSFLVIPATWWGMVTQGYDGPGAKRGRRGLPGLRGRHLGRHRHAS</sequence>
<organism evidence="3 4">
    <name type="scientific">Intrasporangium chromatireducens Q5-1</name>
    <dbReference type="NCBI Taxonomy" id="584657"/>
    <lineage>
        <taxon>Bacteria</taxon>
        <taxon>Bacillati</taxon>
        <taxon>Actinomycetota</taxon>
        <taxon>Actinomycetes</taxon>
        <taxon>Micrococcales</taxon>
        <taxon>Intrasporangiaceae</taxon>
        <taxon>Intrasporangium</taxon>
    </lineage>
</organism>
<evidence type="ECO:0000256" key="2">
    <source>
        <dbReference type="SAM" id="Phobius"/>
    </source>
</evidence>
<keyword evidence="2" id="KW-0472">Membrane</keyword>
<feature type="transmembrane region" description="Helical" evidence="2">
    <location>
        <begin position="17"/>
        <end position="39"/>
    </location>
</feature>
<comment type="caution">
    <text evidence="3">The sequence shown here is derived from an EMBL/GenBank/DDBJ whole genome shotgun (WGS) entry which is preliminary data.</text>
</comment>
<keyword evidence="2" id="KW-0812">Transmembrane</keyword>
<dbReference type="AlphaFoldDB" id="W9GF03"/>
<feature type="transmembrane region" description="Helical" evidence="2">
    <location>
        <begin position="78"/>
        <end position="95"/>
    </location>
</feature>
<accession>W9GF03</accession>
<reference evidence="4" key="1">
    <citation type="submission" date="2013-08" db="EMBL/GenBank/DDBJ databases">
        <title>Intrasporangium oryzae NRRL B-24470.</title>
        <authorList>
            <person name="Liu H."/>
            <person name="Wang G."/>
        </authorList>
    </citation>
    <scope>NUCLEOTIDE SEQUENCE [LARGE SCALE GENOMIC DNA]</scope>
    <source>
        <strain evidence="4">Q5-1</strain>
    </source>
</reference>
<protein>
    <submittedName>
        <fullName evidence="3">Uncharacterized protein</fullName>
    </submittedName>
</protein>
<evidence type="ECO:0000313" key="3">
    <source>
        <dbReference type="EMBL" id="EWT04791.1"/>
    </source>
</evidence>
<dbReference type="Proteomes" id="UP000019494">
    <property type="component" value="Unassembled WGS sequence"/>
</dbReference>
<name>W9GF03_9MICO</name>
<keyword evidence="4" id="KW-1185">Reference proteome</keyword>
<proteinExistence type="predicted"/>
<evidence type="ECO:0000313" key="4">
    <source>
        <dbReference type="Proteomes" id="UP000019494"/>
    </source>
</evidence>
<feature type="transmembrane region" description="Helical" evidence="2">
    <location>
        <begin position="107"/>
        <end position="133"/>
    </location>
</feature>
<gene>
    <name evidence="3" type="ORF">N864_01535</name>
</gene>
<evidence type="ECO:0000256" key="1">
    <source>
        <dbReference type="SAM" id="MobiDB-lite"/>
    </source>
</evidence>
<dbReference type="EMBL" id="AWQS01000186">
    <property type="protein sequence ID" value="EWT04791.1"/>
    <property type="molecule type" value="Genomic_DNA"/>
</dbReference>